<evidence type="ECO:0000313" key="8">
    <source>
        <dbReference type="EMBL" id="AGF71080.1"/>
    </source>
</evidence>
<dbReference type="GO" id="GO:0006882">
    <property type="term" value="P:intracellular zinc ion homeostasis"/>
    <property type="evidence" value="ECO:0007669"/>
    <property type="project" value="TreeGrafter"/>
</dbReference>
<feature type="transmembrane region" description="Helical" evidence="6">
    <location>
        <begin position="20"/>
        <end position="40"/>
    </location>
</feature>
<dbReference type="GO" id="GO:0005886">
    <property type="term" value="C:plasma membrane"/>
    <property type="evidence" value="ECO:0007669"/>
    <property type="project" value="TreeGrafter"/>
</dbReference>
<dbReference type="Pfam" id="PF01545">
    <property type="entry name" value="Cation_efflux"/>
    <property type="match status" value="1"/>
</dbReference>
<evidence type="ECO:0000256" key="5">
    <source>
        <dbReference type="ARBA" id="ARBA00023136"/>
    </source>
</evidence>
<dbReference type="PANTHER" id="PTHR43840:SF15">
    <property type="entry name" value="MITOCHONDRIAL METAL TRANSPORTER 1-RELATED"/>
    <property type="match status" value="1"/>
</dbReference>
<keyword evidence="5 6" id="KW-0472">Membrane</keyword>
<dbReference type="STRING" id="1121362.A605_00320"/>
<dbReference type="Gene3D" id="1.20.1510.10">
    <property type="entry name" value="Cation efflux protein transmembrane domain"/>
    <property type="match status" value="1"/>
</dbReference>
<dbReference type="Proteomes" id="UP000011723">
    <property type="component" value="Chromosome"/>
</dbReference>
<keyword evidence="4 6" id="KW-1133">Transmembrane helix</keyword>
<dbReference type="RefSeq" id="WP_015399504.1">
    <property type="nucleotide sequence ID" value="NC_020302.1"/>
</dbReference>
<name>M1NU98_9CORY</name>
<dbReference type="InterPro" id="IPR027469">
    <property type="entry name" value="Cation_efflux_TMD_sf"/>
</dbReference>
<feature type="transmembrane region" description="Helical" evidence="6">
    <location>
        <begin position="93"/>
        <end position="112"/>
    </location>
</feature>
<keyword evidence="2" id="KW-0813">Transport</keyword>
<evidence type="ECO:0000256" key="1">
    <source>
        <dbReference type="ARBA" id="ARBA00004141"/>
    </source>
</evidence>
<dbReference type="GO" id="GO:0015086">
    <property type="term" value="F:cadmium ion transmembrane transporter activity"/>
    <property type="evidence" value="ECO:0007669"/>
    <property type="project" value="TreeGrafter"/>
</dbReference>
<dbReference type="HOGENOM" id="CLU_899302_0_0_11"/>
<dbReference type="EMBL" id="CP003697">
    <property type="protein sequence ID" value="AGF71080.1"/>
    <property type="molecule type" value="Genomic_DNA"/>
</dbReference>
<protein>
    <recommendedName>
        <fullName evidence="7">Cation efflux protein transmembrane domain-containing protein</fullName>
    </recommendedName>
</protein>
<evidence type="ECO:0000259" key="7">
    <source>
        <dbReference type="Pfam" id="PF01545"/>
    </source>
</evidence>
<accession>M1NU98</accession>
<organism evidence="8 9">
    <name type="scientific">Corynebacterium halotolerans YIM 70093 = DSM 44683</name>
    <dbReference type="NCBI Taxonomy" id="1121362"/>
    <lineage>
        <taxon>Bacteria</taxon>
        <taxon>Bacillati</taxon>
        <taxon>Actinomycetota</taxon>
        <taxon>Actinomycetes</taxon>
        <taxon>Mycobacteriales</taxon>
        <taxon>Corynebacteriaceae</taxon>
        <taxon>Corynebacterium</taxon>
    </lineage>
</organism>
<evidence type="ECO:0000256" key="4">
    <source>
        <dbReference type="ARBA" id="ARBA00022989"/>
    </source>
</evidence>
<dbReference type="InterPro" id="IPR050291">
    <property type="entry name" value="CDF_Transporter"/>
</dbReference>
<dbReference type="AlphaFoldDB" id="M1NU98"/>
<dbReference type="GO" id="GO:0015341">
    <property type="term" value="F:zinc efflux antiporter activity"/>
    <property type="evidence" value="ECO:0007669"/>
    <property type="project" value="TreeGrafter"/>
</dbReference>
<dbReference type="GO" id="GO:0015093">
    <property type="term" value="F:ferrous iron transmembrane transporter activity"/>
    <property type="evidence" value="ECO:0007669"/>
    <property type="project" value="TreeGrafter"/>
</dbReference>
<dbReference type="PATRIC" id="fig|1121362.3.peg.60"/>
<proteinExistence type="predicted"/>
<evidence type="ECO:0000256" key="3">
    <source>
        <dbReference type="ARBA" id="ARBA00022692"/>
    </source>
</evidence>
<evidence type="ECO:0000256" key="2">
    <source>
        <dbReference type="ARBA" id="ARBA00022448"/>
    </source>
</evidence>
<dbReference type="SUPFAM" id="SSF161111">
    <property type="entry name" value="Cation efflux protein transmembrane domain-like"/>
    <property type="match status" value="1"/>
</dbReference>
<reference evidence="8 9" key="1">
    <citation type="journal article" date="2012" name="Stand. Genomic Sci.">
        <title>Genome sequence of the halotolerant bacterium Corynebacterium halotolerans type strain YIM 70093(T) (= DSM 44683(T)).</title>
        <authorList>
            <person name="Ruckert C."/>
            <person name="Albersmeier A."/>
            <person name="Al-Dilaimi A."/>
            <person name="Niehaus K."/>
            <person name="Szczepanowski R."/>
            <person name="Kalinowski J."/>
        </authorList>
    </citation>
    <scope>NUCLEOTIDE SEQUENCE [LARGE SCALE GENOMIC DNA]</scope>
    <source>
        <strain evidence="8">YIM 70093</strain>
    </source>
</reference>
<sequence length="322" mass="35429">MTVVQRERMPGAQQRALKRAIMLTWLTLGYLVIDTTLLFLVKGNSQAMQVAWIQDLLALVPPLSFLVGTRVLARRASKRFPYGFHQAMDVSHFLSATALLGFGGFLFVQSAMSLLNAQRPDIGLMVIFGFEIWHGWLMVAVLVAGAIPPLILGRMKIEPAKQLHNKVLFTDSKMNKADWTSSLAAVVGVLGVGVGIWWADAVAAIIISLDILWDGIRNLWASLSSLIDSTPDALGESKPHPLPAQVNRYLLGLSWVKEAGCRVREEGQVFHVEAFVVPTHPETIAVDSLIKARDGCRELDWKIYDVVVAPVDELPGLLTTDT</sequence>
<gene>
    <name evidence="8" type="ORF">A605_00320</name>
</gene>
<dbReference type="KEGG" id="chn:A605_00320"/>
<dbReference type="OrthoDB" id="9806522at2"/>
<comment type="subcellular location">
    <subcellularLocation>
        <location evidence="1">Membrane</location>
        <topology evidence="1">Multi-pass membrane protein</topology>
    </subcellularLocation>
</comment>
<feature type="transmembrane region" description="Helical" evidence="6">
    <location>
        <begin position="183"/>
        <end position="209"/>
    </location>
</feature>
<evidence type="ECO:0000313" key="9">
    <source>
        <dbReference type="Proteomes" id="UP000011723"/>
    </source>
</evidence>
<keyword evidence="3 6" id="KW-0812">Transmembrane</keyword>
<dbReference type="eggNOG" id="COG0053">
    <property type="taxonomic scope" value="Bacteria"/>
</dbReference>
<evidence type="ECO:0000256" key="6">
    <source>
        <dbReference type="SAM" id="Phobius"/>
    </source>
</evidence>
<feature type="transmembrane region" description="Helical" evidence="6">
    <location>
        <begin position="52"/>
        <end position="73"/>
    </location>
</feature>
<dbReference type="InterPro" id="IPR058533">
    <property type="entry name" value="Cation_efflux_TM"/>
</dbReference>
<feature type="domain" description="Cation efflux protein transmembrane" evidence="7">
    <location>
        <begin position="37"/>
        <end position="227"/>
    </location>
</feature>
<dbReference type="PANTHER" id="PTHR43840">
    <property type="entry name" value="MITOCHONDRIAL METAL TRANSPORTER 1-RELATED"/>
    <property type="match status" value="1"/>
</dbReference>
<keyword evidence="9" id="KW-1185">Reference proteome</keyword>
<feature type="transmembrane region" description="Helical" evidence="6">
    <location>
        <begin position="132"/>
        <end position="152"/>
    </location>
</feature>